<reference evidence="1" key="1">
    <citation type="journal article" date="2023" name="G3 (Bethesda)">
        <title>A reference genome for the long-term kleptoplast-retaining sea slug Elysia crispata morphotype clarki.</title>
        <authorList>
            <person name="Eastman K.E."/>
            <person name="Pendleton A.L."/>
            <person name="Shaikh M.A."/>
            <person name="Suttiyut T."/>
            <person name="Ogas R."/>
            <person name="Tomko P."/>
            <person name="Gavelis G."/>
            <person name="Widhalm J.R."/>
            <person name="Wisecaver J.H."/>
        </authorList>
    </citation>
    <scope>NUCLEOTIDE SEQUENCE</scope>
    <source>
        <strain evidence="1">ECLA1</strain>
    </source>
</reference>
<protein>
    <submittedName>
        <fullName evidence="1">Uncharacterized protein</fullName>
    </submittedName>
</protein>
<evidence type="ECO:0000313" key="1">
    <source>
        <dbReference type="EMBL" id="KAK3755511.1"/>
    </source>
</evidence>
<evidence type="ECO:0000313" key="2">
    <source>
        <dbReference type="Proteomes" id="UP001283361"/>
    </source>
</evidence>
<organism evidence="1 2">
    <name type="scientific">Elysia crispata</name>
    <name type="common">lettuce slug</name>
    <dbReference type="NCBI Taxonomy" id="231223"/>
    <lineage>
        <taxon>Eukaryota</taxon>
        <taxon>Metazoa</taxon>
        <taxon>Spiralia</taxon>
        <taxon>Lophotrochozoa</taxon>
        <taxon>Mollusca</taxon>
        <taxon>Gastropoda</taxon>
        <taxon>Heterobranchia</taxon>
        <taxon>Euthyneura</taxon>
        <taxon>Panpulmonata</taxon>
        <taxon>Sacoglossa</taxon>
        <taxon>Placobranchoidea</taxon>
        <taxon>Plakobranchidae</taxon>
        <taxon>Elysia</taxon>
    </lineage>
</organism>
<dbReference type="AlphaFoldDB" id="A0AAE1D438"/>
<accession>A0AAE1D438</accession>
<gene>
    <name evidence="1" type="ORF">RRG08_063587</name>
</gene>
<proteinExistence type="predicted"/>
<dbReference type="Proteomes" id="UP001283361">
    <property type="component" value="Unassembled WGS sequence"/>
</dbReference>
<keyword evidence="2" id="KW-1185">Reference proteome</keyword>
<name>A0AAE1D438_9GAST</name>
<dbReference type="EMBL" id="JAWDGP010005596">
    <property type="protein sequence ID" value="KAK3755511.1"/>
    <property type="molecule type" value="Genomic_DNA"/>
</dbReference>
<sequence length="166" mass="19060">MIQEVDSAHSSIERHLRNVEVFSPISLIRQLLAVRRSPKFRIIQMRLSDFLSFDEGRKMNFSKVPFTAVKQLVYEQGKTNFVSFGRSHSVAELSCVLITKDSRTPRGKGCTPLKVKVEEVKPLQTLKPLLKTFQLAKEKIADLRAMFVYMPKVDVDCFETILKSKQ</sequence>
<comment type="caution">
    <text evidence="1">The sequence shown here is derived from an EMBL/GenBank/DDBJ whole genome shotgun (WGS) entry which is preliminary data.</text>
</comment>